<reference evidence="10" key="1">
    <citation type="journal article" date="2020" name="mSystems">
        <title>Genome- and Community-Level Interaction Insights into Carbon Utilization and Element Cycling Functions of Hydrothermarchaeota in Hydrothermal Sediment.</title>
        <authorList>
            <person name="Zhou Z."/>
            <person name="Liu Y."/>
            <person name="Xu W."/>
            <person name="Pan J."/>
            <person name="Luo Z.H."/>
            <person name="Li M."/>
        </authorList>
    </citation>
    <scope>NUCLEOTIDE SEQUENCE [LARGE SCALE GENOMIC DNA]</scope>
    <source>
        <strain evidence="10">SpSt-479</strain>
    </source>
</reference>
<evidence type="ECO:0000256" key="1">
    <source>
        <dbReference type="ARBA" id="ARBA00001849"/>
    </source>
</evidence>
<dbReference type="Pfam" id="PF17876">
    <property type="entry name" value="CSD2"/>
    <property type="match status" value="1"/>
</dbReference>
<dbReference type="SMART" id="SM00955">
    <property type="entry name" value="RNB"/>
    <property type="match status" value="1"/>
</dbReference>
<dbReference type="InterPro" id="IPR011805">
    <property type="entry name" value="RNase_R"/>
</dbReference>
<dbReference type="NCBIfam" id="TIGR00358">
    <property type="entry name" value="3_prime_RNase"/>
    <property type="match status" value="1"/>
</dbReference>
<dbReference type="GO" id="GO:0006402">
    <property type="term" value="P:mRNA catabolic process"/>
    <property type="evidence" value="ECO:0007669"/>
    <property type="project" value="TreeGrafter"/>
</dbReference>
<evidence type="ECO:0000256" key="6">
    <source>
        <dbReference type="ARBA" id="ARBA00022839"/>
    </source>
</evidence>
<dbReference type="AlphaFoldDB" id="A0A7V3E8E7"/>
<dbReference type="InterPro" id="IPR013223">
    <property type="entry name" value="RNase_B_OB_dom"/>
</dbReference>
<dbReference type="InterPro" id="IPR004476">
    <property type="entry name" value="RNase_II/RNase_R"/>
</dbReference>
<evidence type="ECO:0000256" key="7">
    <source>
        <dbReference type="ARBA" id="ARBA00022884"/>
    </source>
</evidence>
<name>A0A7V3E8E7_9BACT</name>
<dbReference type="HAMAP" id="MF_01895">
    <property type="entry name" value="RNase_R"/>
    <property type="match status" value="1"/>
</dbReference>
<dbReference type="GO" id="GO:0008859">
    <property type="term" value="F:exoribonuclease II activity"/>
    <property type="evidence" value="ECO:0007669"/>
    <property type="project" value="UniProtKB-UniRule"/>
</dbReference>
<dbReference type="InterPro" id="IPR050180">
    <property type="entry name" value="RNR_Ribonuclease"/>
</dbReference>
<accession>A0A7V3E8E7</accession>
<feature type="domain" description="S1 motif" evidence="9">
    <location>
        <begin position="616"/>
        <end position="695"/>
    </location>
</feature>
<dbReference type="InterPro" id="IPR022966">
    <property type="entry name" value="RNase_II/R_CS"/>
</dbReference>
<evidence type="ECO:0000256" key="5">
    <source>
        <dbReference type="ARBA" id="ARBA00022801"/>
    </source>
</evidence>
<dbReference type="CDD" id="cd04471">
    <property type="entry name" value="S1_RNase_R"/>
    <property type="match status" value="1"/>
</dbReference>
<dbReference type="SMART" id="SM00357">
    <property type="entry name" value="CSP"/>
    <property type="match status" value="1"/>
</dbReference>
<dbReference type="EC" id="3.1.13.1" evidence="8"/>
<dbReference type="InterPro" id="IPR011129">
    <property type="entry name" value="CSD"/>
</dbReference>
<dbReference type="EMBL" id="DSUJ01000012">
    <property type="protein sequence ID" value="HFI92851.1"/>
    <property type="molecule type" value="Genomic_DNA"/>
</dbReference>
<keyword evidence="5 8" id="KW-0378">Hydrolase</keyword>
<comment type="similarity">
    <text evidence="8">Belongs to the RNR ribonuclease family. RNase R subfamily.</text>
</comment>
<dbReference type="SUPFAM" id="SSF50249">
    <property type="entry name" value="Nucleic acid-binding proteins"/>
    <property type="match status" value="4"/>
</dbReference>
<evidence type="ECO:0000259" key="9">
    <source>
        <dbReference type="PROSITE" id="PS50126"/>
    </source>
</evidence>
<dbReference type="Pfam" id="PF00773">
    <property type="entry name" value="RNB"/>
    <property type="match status" value="1"/>
</dbReference>
<dbReference type="Pfam" id="PF00575">
    <property type="entry name" value="S1"/>
    <property type="match status" value="1"/>
</dbReference>
<gene>
    <name evidence="8 10" type="primary">rnr</name>
    <name evidence="10" type="ORF">ENS31_15140</name>
</gene>
<dbReference type="PANTHER" id="PTHR23355:SF9">
    <property type="entry name" value="DIS3-LIKE EXONUCLEASE 2"/>
    <property type="match status" value="1"/>
</dbReference>
<organism evidence="10">
    <name type="scientific">Ignavibacterium album</name>
    <dbReference type="NCBI Taxonomy" id="591197"/>
    <lineage>
        <taxon>Bacteria</taxon>
        <taxon>Pseudomonadati</taxon>
        <taxon>Ignavibacteriota</taxon>
        <taxon>Ignavibacteria</taxon>
        <taxon>Ignavibacteriales</taxon>
        <taxon>Ignavibacteriaceae</taxon>
        <taxon>Ignavibacterium</taxon>
    </lineage>
</organism>
<protein>
    <recommendedName>
        <fullName evidence="8">Ribonuclease R</fullName>
        <shortName evidence="8">RNase R</shortName>
        <ecNumber evidence="8">3.1.13.1</ecNumber>
    </recommendedName>
</protein>
<proteinExistence type="inferred from homology"/>
<dbReference type="Gene3D" id="2.40.50.140">
    <property type="entry name" value="Nucleic acid-binding proteins"/>
    <property type="match status" value="2"/>
</dbReference>
<dbReference type="InterPro" id="IPR001900">
    <property type="entry name" value="RNase_II/R"/>
</dbReference>
<keyword evidence="3 8" id="KW-0963">Cytoplasm</keyword>
<evidence type="ECO:0000256" key="8">
    <source>
        <dbReference type="HAMAP-Rule" id="MF_01895"/>
    </source>
</evidence>
<evidence type="ECO:0000313" key="10">
    <source>
        <dbReference type="EMBL" id="HFI92851.1"/>
    </source>
</evidence>
<dbReference type="InterPro" id="IPR003029">
    <property type="entry name" value="S1_domain"/>
</dbReference>
<dbReference type="InterPro" id="IPR012340">
    <property type="entry name" value="NA-bd_OB-fold"/>
</dbReference>
<dbReference type="PROSITE" id="PS50126">
    <property type="entry name" value="S1"/>
    <property type="match status" value="1"/>
</dbReference>
<comment type="function">
    <text evidence="8">3'-5' exoribonuclease that releases 5'-nucleoside monophosphates and is involved in maturation of structured RNAs.</text>
</comment>
<comment type="catalytic activity">
    <reaction evidence="1 8">
        <text>Exonucleolytic cleavage in the 3'- to 5'-direction to yield nucleoside 5'-phosphates.</text>
        <dbReference type="EC" id="3.1.13.1"/>
    </reaction>
</comment>
<dbReference type="SMART" id="SM00316">
    <property type="entry name" value="S1"/>
    <property type="match status" value="1"/>
</dbReference>
<sequence length="698" mass="80500">MKKELKAFFKKNPGRSYKAKEIARRLNANSDHQYEALKSALNKLYDEKFLTRTGKRFKLNQMPSTNKITGTLQLAESGYGFVIPDNKKLGDIFIAARNLGTAFDGDKVEVVLFAKQKGRNLEGQIVNVIARKRKEYVGILKKEKSLYYITPDEPSIHRDIYIDSQKLNSAKVGDKVVVGNLVWEVPSQNPIGEIIEVLGKPGSLDTEVTSIAKEFGLRYRFPANVANEAEEIFLNITDEDLKSRIDFRQKNVITIDPEDAKDFDDALSIEKNEKGNYVVGIHIADVSHYVEYDSYLDQEAQQRGNSVYLVGRVIPMLPENLSNNICSLIPNEDRLTYSVIVELSARGRIVDYQIRKTIINSKRRFNYDEVQKIIETGEGEFAEDILQLDKLAKLLRRKRMKEGSFDFNTLEVKFKLDEYGRPLEAYIKAMKDSNMLVEEFMLLANKIVAQHIALPKRGEAKPFVYRVHDLPDQEKLLEFMRFVKSLGYQVSPNLIKKSSEFQKLLDQVKGKEEEPLINELAIRSMAKAFYSPHNIGHYGLGFKYYTHFTSPIRRYSDLLVHRLLFKYIENPKLQGYTLDELEEICEHISACERTAMEAERYSVKLKQVELLSNRVGDEFHAIISGVVHFGIFVKITDILAEGLIRLRDLDDDFYIYDERKYAIIGKRTKKMYRLGDKVSVKLVRVNEERLELDFLIVE</sequence>
<comment type="subcellular location">
    <subcellularLocation>
        <location evidence="2 8">Cytoplasm</location>
    </subcellularLocation>
</comment>
<dbReference type="NCBIfam" id="TIGR02063">
    <property type="entry name" value="RNase_R"/>
    <property type="match status" value="1"/>
</dbReference>
<evidence type="ECO:0000256" key="3">
    <source>
        <dbReference type="ARBA" id="ARBA00022490"/>
    </source>
</evidence>
<evidence type="ECO:0000256" key="2">
    <source>
        <dbReference type="ARBA" id="ARBA00004496"/>
    </source>
</evidence>
<comment type="caution">
    <text evidence="10">The sequence shown here is derived from an EMBL/GenBank/DDBJ whole genome shotgun (WGS) entry which is preliminary data.</text>
</comment>
<evidence type="ECO:0000256" key="4">
    <source>
        <dbReference type="ARBA" id="ARBA00022722"/>
    </source>
</evidence>
<keyword evidence="6 8" id="KW-0269">Exonuclease</keyword>
<dbReference type="Pfam" id="PF08206">
    <property type="entry name" value="OB_RNB"/>
    <property type="match status" value="1"/>
</dbReference>
<dbReference type="GO" id="GO:0003723">
    <property type="term" value="F:RNA binding"/>
    <property type="evidence" value="ECO:0007669"/>
    <property type="project" value="UniProtKB-UniRule"/>
</dbReference>
<keyword evidence="4 8" id="KW-0540">Nuclease</keyword>
<dbReference type="PANTHER" id="PTHR23355">
    <property type="entry name" value="RIBONUCLEASE"/>
    <property type="match status" value="1"/>
</dbReference>
<dbReference type="InterPro" id="IPR040476">
    <property type="entry name" value="CSD2"/>
</dbReference>
<dbReference type="PROSITE" id="PS01175">
    <property type="entry name" value="RIBONUCLEASE_II"/>
    <property type="match status" value="1"/>
</dbReference>
<dbReference type="GO" id="GO:0005829">
    <property type="term" value="C:cytosol"/>
    <property type="evidence" value="ECO:0007669"/>
    <property type="project" value="TreeGrafter"/>
</dbReference>
<keyword evidence="7 8" id="KW-0694">RNA-binding</keyword>